<reference evidence="2 3" key="1">
    <citation type="submission" date="2016-04" db="EMBL/GenBank/DDBJ databases">
        <title>Evolutionary innovation and constraint leading to complex multicellularity in the Ascomycota.</title>
        <authorList>
            <person name="Cisse O."/>
            <person name="Nguyen A."/>
            <person name="Hewitt D.A."/>
            <person name="Jedd G."/>
            <person name="Stajich J.E."/>
        </authorList>
    </citation>
    <scope>NUCLEOTIDE SEQUENCE [LARGE SCALE GENOMIC DNA]</scope>
    <source>
        <strain evidence="2 3">DAH-3</strain>
    </source>
</reference>
<dbReference type="AlphaFoldDB" id="A0A1U7LM57"/>
<feature type="region of interest" description="Disordered" evidence="1">
    <location>
        <begin position="141"/>
        <end position="174"/>
    </location>
</feature>
<feature type="compositionally biased region" description="Basic and acidic residues" evidence="1">
    <location>
        <begin position="328"/>
        <end position="341"/>
    </location>
</feature>
<feature type="compositionally biased region" description="Acidic residues" evidence="1">
    <location>
        <begin position="677"/>
        <end position="690"/>
    </location>
</feature>
<feature type="compositionally biased region" description="Acidic residues" evidence="1">
    <location>
        <begin position="18"/>
        <end position="27"/>
    </location>
</feature>
<feature type="compositionally biased region" description="Low complexity" evidence="1">
    <location>
        <begin position="304"/>
        <end position="319"/>
    </location>
</feature>
<feature type="region of interest" description="Disordered" evidence="1">
    <location>
        <begin position="591"/>
        <end position="735"/>
    </location>
</feature>
<feature type="region of interest" description="Disordered" evidence="1">
    <location>
        <begin position="272"/>
        <end position="538"/>
    </location>
</feature>
<feature type="region of interest" description="Disordered" evidence="1">
    <location>
        <begin position="1"/>
        <end position="41"/>
    </location>
</feature>
<feature type="compositionally biased region" description="Polar residues" evidence="1">
    <location>
        <begin position="622"/>
        <end position="640"/>
    </location>
</feature>
<evidence type="ECO:0000313" key="2">
    <source>
        <dbReference type="EMBL" id="OLL23745.1"/>
    </source>
</evidence>
<feature type="compositionally biased region" description="Polar residues" evidence="1">
    <location>
        <begin position="693"/>
        <end position="706"/>
    </location>
</feature>
<accession>A0A1U7LM57</accession>
<protein>
    <submittedName>
        <fullName evidence="2">Uncharacterized protein</fullName>
    </submittedName>
</protein>
<feature type="non-terminal residue" evidence="2">
    <location>
        <position position="735"/>
    </location>
</feature>
<feature type="compositionally biased region" description="Low complexity" evidence="1">
    <location>
        <begin position="513"/>
        <end position="527"/>
    </location>
</feature>
<feature type="compositionally biased region" description="Acidic residues" evidence="1">
    <location>
        <begin position="711"/>
        <end position="735"/>
    </location>
</feature>
<comment type="caution">
    <text evidence="2">The sequence shown here is derived from an EMBL/GenBank/DDBJ whole genome shotgun (WGS) entry which is preliminary data.</text>
</comment>
<dbReference type="Proteomes" id="UP000186594">
    <property type="component" value="Unassembled WGS sequence"/>
</dbReference>
<gene>
    <name evidence="2" type="ORF">NEOLI_005159</name>
</gene>
<dbReference type="EMBL" id="LXFE01001301">
    <property type="protein sequence ID" value="OLL23745.1"/>
    <property type="molecule type" value="Genomic_DNA"/>
</dbReference>
<evidence type="ECO:0000256" key="1">
    <source>
        <dbReference type="SAM" id="MobiDB-lite"/>
    </source>
</evidence>
<proteinExistence type="predicted"/>
<dbReference type="OMA" id="NNTHSTE"/>
<feature type="compositionally biased region" description="Basic and acidic residues" evidence="1">
    <location>
        <begin position="610"/>
        <end position="620"/>
    </location>
</feature>
<feature type="compositionally biased region" description="Low complexity" evidence="1">
    <location>
        <begin position="381"/>
        <end position="395"/>
    </location>
</feature>
<feature type="compositionally biased region" description="Polar residues" evidence="1">
    <location>
        <begin position="342"/>
        <end position="355"/>
    </location>
</feature>
<keyword evidence="3" id="KW-1185">Reference proteome</keyword>
<name>A0A1U7LM57_NEOID</name>
<organism evidence="2 3">
    <name type="scientific">Neolecta irregularis (strain DAH-3)</name>
    <dbReference type="NCBI Taxonomy" id="1198029"/>
    <lineage>
        <taxon>Eukaryota</taxon>
        <taxon>Fungi</taxon>
        <taxon>Dikarya</taxon>
        <taxon>Ascomycota</taxon>
        <taxon>Taphrinomycotina</taxon>
        <taxon>Neolectales</taxon>
        <taxon>Neolectaceae</taxon>
        <taxon>Neolecta</taxon>
    </lineage>
</organism>
<sequence length="735" mass="81248">MPWPNLEVETSEIRLTEPAEDDLDTDEGTGSPSYTNKIEESLVPETPNRWIEDLTPKVVDLYQDMTDIVPPVDILPVMVSGEEILPEALHRQQTDVPTVIASTTNQEIVEEISNEGRHNVEQEKIESNEDTVLVEDRTLLDSNNTHSTEQNETMEQGSSPKAPDQGSTTYSSGPFTNVDIGEKLHYIASSSSANSFPNIPYIDVDLEDPKSDGPCIDNTELTAQEQREEIIKQLSNHNTNIPDIINPDGKSMAIDIFAKDKVITTVDQPHKTILGKGVSSPANKDDQTLPNVIHSNEQGENPLESSTETSSQTSIAESTIGTSSSDKSNPRDEIDHQESDSFTHSFPNQTPSTPENPHIDTHDIQIEPSLESPPRRESLHTPITTPVDPITPVTPQLKAAEHAGSRSPKPGADSGDSIGKINPRNKGKEKKTMDNRTKKVHKRTKPVFSGKSRANRQFERKSQNIESQPNARRPEEVFPQSHIMKTRINERPNVHTSLSGVQQEEFVRNSPEPSTSIIQSPIGSIIGVPDSSEKEDGSNDMIEVAEEYTGIAHSVLASSHLDTENDLVNIDEQMMPPDDGRYVPPKREIMLPSQLTSTTVETPTEEADTTADHTAVDRKSGKSSNFDIDSPSTTKPNANQGFFAPLPWPNLEMETSGIRRDLTEPDGESEQNLSSGEESEFEDEFDEDDNLIVLNSSPQNAEVQPTRSEDGYEGDSEKESEEEFRFEDGESEPNL</sequence>
<evidence type="ECO:0000313" key="3">
    <source>
        <dbReference type="Proteomes" id="UP000186594"/>
    </source>
</evidence>
<feature type="compositionally biased region" description="Polar residues" evidence="1">
    <location>
        <begin position="288"/>
        <end position="299"/>
    </location>
</feature>